<sequence>MSLLAGAFLNLSATMAEPDFTNPELSADAIKREPSPVAGPSCVPVEQPPPVAGPSCVEQPPPIKDEVPDGDFDEFDEDGYSSLEGEPSVDPMVPSIPADQLPKPESKTRLRDMPYSVEDLGAGVVDGRCSGDWPLAHLWPVYVGNFRCADAAQCFSAIRHYFASKGLLVRWFFQLKDDYYFQFQKKANLYDGLVYFGSEQDAVQALGADHSIHNGYTLNVFPGRDPVYFPPDRSAMFRNIRSGYVYSEEFFTRALMSRHGGVRCVVKFDIKNGAAEFYSVAQAQGVFSKERQFQPSLVGHEALQKQRYVEANIKEQILKGLAVDPNALLMTENDPIYRKMQSAELPEPLRCPGPPQRRHGGGDGSIQPVRRGPSKYSQKVKFNNKLKKMRRLIERDLAEGREPHPNRHCSQQDKKRFRQIYNQVKQQRKW</sequence>
<evidence type="ECO:0000256" key="2">
    <source>
        <dbReference type="SAM" id="SignalP"/>
    </source>
</evidence>
<dbReference type="AlphaFoldDB" id="A0ABD1DL21"/>
<feature type="signal peptide" evidence="2">
    <location>
        <begin position="1"/>
        <end position="16"/>
    </location>
</feature>
<protein>
    <submittedName>
        <fullName evidence="3">Uncharacterized protein</fullName>
    </submittedName>
</protein>
<keyword evidence="2" id="KW-0732">Signal</keyword>
<feature type="chain" id="PRO_5044761973" evidence="2">
    <location>
        <begin position="17"/>
        <end position="430"/>
    </location>
</feature>
<accession>A0ABD1DL21</accession>
<keyword evidence="4" id="KW-1185">Reference proteome</keyword>
<evidence type="ECO:0000313" key="3">
    <source>
        <dbReference type="EMBL" id="KAL1400437.1"/>
    </source>
</evidence>
<proteinExistence type="predicted"/>
<dbReference type="EMBL" id="JBEHCU010005250">
    <property type="protein sequence ID" value="KAL1400437.1"/>
    <property type="molecule type" value="Genomic_DNA"/>
</dbReference>
<gene>
    <name evidence="3" type="ORF">pipiens_007437</name>
</gene>
<feature type="compositionally biased region" description="Basic and acidic residues" evidence="1">
    <location>
        <begin position="396"/>
        <end position="414"/>
    </location>
</feature>
<feature type="region of interest" description="Disordered" evidence="1">
    <location>
        <begin position="396"/>
        <end position="416"/>
    </location>
</feature>
<organism evidence="3 4">
    <name type="scientific">Culex pipiens pipiens</name>
    <name type="common">Northern house mosquito</name>
    <dbReference type="NCBI Taxonomy" id="38569"/>
    <lineage>
        <taxon>Eukaryota</taxon>
        <taxon>Metazoa</taxon>
        <taxon>Ecdysozoa</taxon>
        <taxon>Arthropoda</taxon>
        <taxon>Hexapoda</taxon>
        <taxon>Insecta</taxon>
        <taxon>Pterygota</taxon>
        <taxon>Neoptera</taxon>
        <taxon>Endopterygota</taxon>
        <taxon>Diptera</taxon>
        <taxon>Nematocera</taxon>
        <taxon>Culicoidea</taxon>
        <taxon>Culicidae</taxon>
        <taxon>Culicinae</taxon>
        <taxon>Culicini</taxon>
        <taxon>Culex</taxon>
        <taxon>Culex</taxon>
    </lineage>
</organism>
<evidence type="ECO:0000256" key="1">
    <source>
        <dbReference type="SAM" id="MobiDB-lite"/>
    </source>
</evidence>
<dbReference type="Proteomes" id="UP001562425">
    <property type="component" value="Unassembled WGS sequence"/>
</dbReference>
<feature type="region of interest" description="Disordered" evidence="1">
    <location>
        <begin position="346"/>
        <end position="377"/>
    </location>
</feature>
<evidence type="ECO:0000313" key="4">
    <source>
        <dbReference type="Proteomes" id="UP001562425"/>
    </source>
</evidence>
<name>A0ABD1DL21_CULPP</name>
<feature type="region of interest" description="Disordered" evidence="1">
    <location>
        <begin position="24"/>
        <end position="108"/>
    </location>
</feature>
<feature type="compositionally biased region" description="Acidic residues" evidence="1">
    <location>
        <begin position="68"/>
        <end position="79"/>
    </location>
</feature>
<reference evidence="3 4" key="1">
    <citation type="submission" date="2024-05" db="EMBL/GenBank/DDBJ databases">
        <title>Culex pipiens pipiens assembly and annotation.</title>
        <authorList>
            <person name="Alout H."/>
            <person name="Durand T."/>
        </authorList>
    </citation>
    <scope>NUCLEOTIDE SEQUENCE [LARGE SCALE GENOMIC DNA]</scope>
    <source>
        <strain evidence="3">HA-2024</strain>
        <tissue evidence="3">Whole body</tissue>
    </source>
</reference>
<comment type="caution">
    <text evidence="3">The sequence shown here is derived from an EMBL/GenBank/DDBJ whole genome shotgun (WGS) entry which is preliminary data.</text>
</comment>